<dbReference type="GO" id="GO:0006915">
    <property type="term" value="P:apoptotic process"/>
    <property type="evidence" value="ECO:0007669"/>
    <property type="project" value="InterPro"/>
</dbReference>
<protein>
    <recommendedName>
        <fullName evidence="5">PRKC apoptosis WT1 regulator protein</fullName>
    </recommendedName>
</protein>
<dbReference type="EMBL" id="CAJHNH020003013">
    <property type="protein sequence ID" value="CAG5128324.1"/>
    <property type="molecule type" value="Genomic_DNA"/>
</dbReference>
<reference evidence="3" key="1">
    <citation type="submission" date="2021-04" db="EMBL/GenBank/DDBJ databases">
        <authorList>
            <consortium name="Molecular Ecology Group"/>
        </authorList>
    </citation>
    <scope>NUCLEOTIDE SEQUENCE</scope>
</reference>
<proteinExistence type="predicted"/>
<gene>
    <name evidence="3" type="ORF">CUNI_LOCUS13882</name>
</gene>
<sequence length="455" mass="49233">MDDLNTPTPRNRFKIHQGHAVHGFLSQQPLPGRLPVGVGDDQGRVGKDHQKNVSADGDTGLVLLSHSHLPDDLEFPARGTAARLKDKRSRPNHTKGKLPKDKRKMREKRRSTGVVHCMPGAESTGDSLEDEDDKGDDNKDAVHDTKKNTVYNESGTTLGRPHQASYEVSPSGLDADFENSQESDSIIRQSETNLTLTGQSETFEKPQTSTGRRLDSVRGVGGKPGARGYMSKYSSESGQAGNVANGRISSGVDSFRNITSTPAAPSVLTRYCETSSRPSSITDTSSAAFSELGLARKLNSISVDCNQSSKPRPAGFSVFNPSAGSGQQDKPVGPNHVSGTFKFSRDGAVARSNLGTPLSSAAGYQAPRTFHTSSSGSLQQQSDTIVQLEKQLETQKQENLQLQQAVSVKDQRIAELQKEIELLNKECDDLDVDNMQLQEENRALIRAMSKLTSSS</sequence>
<feature type="region of interest" description="Disordered" evidence="2">
    <location>
        <begin position="306"/>
        <end position="340"/>
    </location>
</feature>
<keyword evidence="4" id="KW-1185">Reference proteome</keyword>
<dbReference type="GO" id="GO:0005737">
    <property type="term" value="C:cytoplasm"/>
    <property type="evidence" value="ECO:0007669"/>
    <property type="project" value="TreeGrafter"/>
</dbReference>
<dbReference type="Proteomes" id="UP000678393">
    <property type="component" value="Unassembled WGS sequence"/>
</dbReference>
<feature type="compositionally biased region" description="Basic and acidic residues" evidence="2">
    <location>
        <begin position="41"/>
        <end position="51"/>
    </location>
</feature>
<name>A0A8S3ZFK8_9EUPU</name>
<keyword evidence="1" id="KW-0175">Coiled coil</keyword>
<accession>A0A8S3ZFK8</accession>
<dbReference type="OrthoDB" id="6286739at2759"/>
<dbReference type="AlphaFoldDB" id="A0A8S3ZFK8"/>
<organism evidence="3 4">
    <name type="scientific">Candidula unifasciata</name>
    <dbReference type="NCBI Taxonomy" id="100452"/>
    <lineage>
        <taxon>Eukaryota</taxon>
        <taxon>Metazoa</taxon>
        <taxon>Spiralia</taxon>
        <taxon>Lophotrochozoa</taxon>
        <taxon>Mollusca</taxon>
        <taxon>Gastropoda</taxon>
        <taxon>Heterobranchia</taxon>
        <taxon>Euthyneura</taxon>
        <taxon>Panpulmonata</taxon>
        <taxon>Eupulmonata</taxon>
        <taxon>Stylommatophora</taxon>
        <taxon>Helicina</taxon>
        <taxon>Helicoidea</taxon>
        <taxon>Geomitridae</taxon>
        <taxon>Candidula</taxon>
    </lineage>
</organism>
<evidence type="ECO:0008006" key="5">
    <source>
        <dbReference type="Google" id="ProtNLM"/>
    </source>
</evidence>
<dbReference type="GO" id="GO:0043065">
    <property type="term" value="P:positive regulation of apoptotic process"/>
    <property type="evidence" value="ECO:0007669"/>
    <property type="project" value="TreeGrafter"/>
</dbReference>
<feature type="compositionally biased region" description="Polar residues" evidence="2">
    <location>
        <begin position="232"/>
        <end position="242"/>
    </location>
</feature>
<comment type="caution">
    <text evidence="3">The sequence shown here is derived from an EMBL/GenBank/DDBJ whole genome shotgun (WGS) entry which is preliminary data.</text>
</comment>
<feature type="coiled-coil region" evidence="1">
    <location>
        <begin position="378"/>
        <end position="454"/>
    </location>
</feature>
<evidence type="ECO:0000256" key="1">
    <source>
        <dbReference type="SAM" id="Coils"/>
    </source>
</evidence>
<feature type="compositionally biased region" description="Polar residues" evidence="2">
    <location>
        <begin position="148"/>
        <end position="157"/>
    </location>
</feature>
<feature type="compositionally biased region" description="Basic residues" evidence="2">
    <location>
        <begin position="85"/>
        <end position="111"/>
    </location>
</feature>
<evidence type="ECO:0000313" key="4">
    <source>
        <dbReference type="Proteomes" id="UP000678393"/>
    </source>
</evidence>
<feature type="region of interest" description="Disordered" evidence="2">
    <location>
        <begin position="25"/>
        <end position="242"/>
    </location>
</feature>
<dbReference type="InterPro" id="IPR026117">
    <property type="entry name" value="Par-4"/>
</dbReference>
<evidence type="ECO:0000313" key="3">
    <source>
        <dbReference type="EMBL" id="CAG5128324.1"/>
    </source>
</evidence>
<dbReference type="PANTHER" id="PTHR15093:SF1">
    <property type="entry name" value="PRKC APOPTOSIS WT1 REGULATOR PROTEIN"/>
    <property type="match status" value="1"/>
</dbReference>
<dbReference type="PANTHER" id="PTHR15093">
    <property type="entry name" value="PROSTATE APOPTOSIS RESPONSE PROTEIN PAR-4"/>
    <property type="match status" value="1"/>
</dbReference>
<feature type="compositionally biased region" description="Polar residues" evidence="2">
    <location>
        <begin position="182"/>
        <end position="211"/>
    </location>
</feature>
<feature type="compositionally biased region" description="Basic and acidic residues" evidence="2">
    <location>
        <begin position="136"/>
        <end position="147"/>
    </location>
</feature>
<evidence type="ECO:0000256" key="2">
    <source>
        <dbReference type="SAM" id="MobiDB-lite"/>
    </source>
</evidence>
<feature type="compositionally biased region" description="Polar residues" evidence="2">
    <location>
        <begin position="319"/>
        <end position="328"/>
    </location>
</feature>